<gene>
    <name evidence="1" type="ordered locus">RPB_3763</name>
</gene>
<dbReference type="STRING" id="316058.RPB_3763"/>
<name>Q2ITK3_RHOP2</name>
<sequence length="385" mass="43693">MSVVATSIYLDTHHISRAADGLNRIPDLLGDKRYRFVFSASHVVESLPKGAAENHSAVKRLSLIVQPCNTSVVGWGNVSENELRYGCCHLEDIVCSQQDMLFPGFVFDRTTWTAKVRQGLKAVLLERVPDENFRRSILSKLIKRGRLTPEAIQLLRIRQDETSAQLQREMPQAVPLLNELYRFLEGSISDKLFLDRFKETLANPIALAHLSQNPELSSILEFSKFFWAYNDRLAKLLRELAVKLVKVQCSGIGLEYAQIRRNLVGHLNSAEFRSLVAKQFAGVEVSSERLCRMPGTKVFVDVFSLFVLEKMDRFANDRSADFGGALQLKRSDAADLSHLFYFPYVNLFGCDGAMRDRIRKAGWSTKNVFTTDVELERLLRADNEV</sequence>
<reference evidence="1 2" key="1">
    <citation type="submission" date="2006-01" db="EMBL/GenBank/DDBJ databases">
        <title>Complete sequence of Rhodopseudomonas palustris HaA2.</title>
        <authorList>
            <consortium name="US DOE Joint Genome Institute"/>
            <person name="Copeland A."/>
            <person name="Lucas S."/>
            <person name="Lapidus A."/>
            <person name="Barry K."/>
            <person name="Detter J.C."/>
            <person name="Glavina T."/>
            <person name="Hammon N."/>
            <person name="Israni S."/>
            <person name="Pitluck S."/>
            <person name="Chain P."/>
            <person name="Malfatti S."/>
            <person name="Shin M."/>
            <person name="Vergez L."/>
            <person name="Schmutz J."/>
            <person name="Larimer F."/>
            <person name="Land M."/>
            <person name="Hauser L."/>
            <person name="Pelletier D.A."/>
            <person name="Kyrpides N."/>
            <person name="Anderson I."/>
            <person name="Oda Y."/>
            <person name="Harwood C.S."/>
            <person name="Richardson P."/>
        </authorList>
    </citation>
    <scope>NUCLEOTIDE SEQUENCE [LARGE SCALE GENOMIC DNA]</scope>
    <source>
        <strain evidence="1 2">HaA2</strain>
    </source>
</reference>
<keyword evidence="2" id="KW-1185">Reference proteome</keyword>
<evidence type="ECO:0000313" key="2">
    <source>
        <dbReference type="Proteomes" id="UP000008809"/>
    </source>
</evidence>
<dbReference type="KEGG" id="rpb:RPB_3763"/>
<protein>
    <submittedName>
        <fullName evidence="1">Uncharacterized protein</fullName>
    </submittedName>
</protein>
<dbReference type="Proteomes" id="UP000008809">
    <property type="component" value="Chromosome"/>
</dbReference>
<proteinExistence type="predicted"/>
<accession>Q2ITK3</accession>
<dbReference type="AlphaFoldDB" id="Q2ITK3"/>
<evidence type="ECO:0000313" key="1">
    <source>
        <dbReference type="EMBL" id="ABD08457.1"/>
    </source>
</evidence>
<dbReference type="EMBL" id="CP000250">
    <property type="protein sequence ID" value="ABD08457.1"/>
    <property type="molecule type" value="Genomic_DNA"/>
</dbReference>
<organism evidence="1 2">
    <name type="scientific">Rhodopseudomonas palustris (strain HaA2)</name>
    <dbReference type="NCBI Taxonomy" id="316058"/>
    <lineage>
        <taxon>Bacteria</taxon>
        <taxon>Pseudomonadati</taxon>
        <taxon>Pseudomonadota</taxon>
        <taxon>Alphaproteobacteria</taxon>
        <taxon>Hyphomicrobiales</taxon>
        <taxon>Nitrobacteraceae</taxon>
        <taxon>Rhodopseudomonas</taxon>
    </lineage>
</organism>
<dbReference type="HOGENOM" id="CLU_717429_0_0_5"/>